<dbReference type="FunFam" id="3.40.50.1010:FF:000002">
    <property type="entry name" value="Exonuclease 1, putative"/>
    <property type="match status" value="1"/>
</dbReference>
<dbReference type="SMART" id="SM00484">
    <property type="entry name" value="XPGI"/>
    <property type="match status" value="1"/>
</dbReference>
<evidence type="ECO:0000256" key="6">
    <source>
        <dbReference type="ARBA" id="ARBA00022801"/>
    </source>
</evidence>
<dbReference type="GO" id="GO:0046872">
    <property type="term" value="F:metal ion binding"/>
    <property type="evidence" value="ECO:0007669"/>
    <property type="project" value="UniProtKB-KW"/>
</dbReference>
<organism evidence="13 14">
    <name type="scientific">Suillus fuscotomentosus</name>
    <dbReference type="NCBI Taxonomy" id="1912939"/>
    <lineage>
        <taxon>Eukaryota</taxon>
        <taxon>Fungi</taxon>
        <taxon>Dikarya</taxon>
        <taxon>Basidiomycota</taxon>
        <taxon>Agaricomycotina</taxon>
        <taxon>Agaricomycetes</taxon>
        <taxon>Agaricomycetidae</taxon>
        <taxon>Boletales</taxon>
        <taxon>Suillineae</taxon>
        <taxon>Suillaceae</taxon>
        <taxon>Suillus</taxon>
    </lineage>
</organism>
<feature type="region of interest" description="Disordered" evidence="10">
    <location>
        <begin position="527"/>
        <end position="553"/>
    </location>
</feature>
<keyword evidence="8" id="KW-0234">DNA repair</keyword>
<evidence type="ECO:0000256" key="7">
    <source>
        <dbReference type="ARBA" id="ARBA00022842"/>
    </source>
</evidence>
<evidence type="ECO:0000256" key="1">
    <source>
        <dbReference type="ARBA" id="ARBA00001946"/>
    </source>
</evidence>
<evidence type="ECO:0000256" key="5">
    <source>
        <dbReference type="ARBA" id="ARBA00022763"/>
    </source>
</evidence>
<dbReference type="InterPro" id="IPR036279">
    <property type="entry name" value="5-3_exonuclease_C_sf"/>
</dbReference>
<protein>
    <submittedName>
        <fullName evidence="13">Exodeoxyribonuclease 1</fullName>
    </submittedName>
</protein>
<feature type="compositionally biased region" description="Polar residues" evidence="10">
    <location>
        <begin position="537"/>
        <end position="549"/>
    </location>
</feature>
<dbReference type="GO" id="GO:0006281">
    <property type="term" value="P:DNA repair"/>
    <property type="evidence" value="ECO:0007669"/>
    <property type="project" value="UniProtKB-KW"/>
</dbReference>
<keyword evidence="9" id="KW-0539">Nucleus</keyword>
<evidence type="ECO:0000256" key="9">
    <source>
        <dbReference type="ARBA" id="ARBA00023242"/>
    </source>
</evidence>
<proteinExistence type="predicted"/>
<evidence type="ECO:0000256" key="10">
    <source>
        <dbReference type="SAM" id="MobiDB-lite"/>
    </source>
</evidence>
<dbReference type="InterPro" id="IPR029060">
    <property type="entry name" value="PIN-like_dom_sf"/>
</dbReference>
<reference evidence="13" key="1">
    <citation type="journal article" date="2020" name="New Phytol.">
        <title>Comparative genomics reveals dynamic genome evolution in host specialist ectomycorrhizal fungi.</title>
        <authorList>
            <person name="Lofgren L.A."/>
            <person name="Nguyen N.H."/>
            <person name="Vilgalys R."/>
            <person name="Ruytinx J."/>
            <person name="Liao H.L."/>
            <person name="Branco S."/>
            <person name="Kuo A."/>
            <person name="LaButti K."/>
            <person name="Lipzen A."/>
            <person name="Andreopoulos W."/>
            <person name="Pangilinan J."/>
            <person name="Riley R."/>
            <person name="Hundley H."/>
            <person name="Na H."/>
            <person name="Barry K."/>
            <person name="Grigoriev I.V."/>
            <person name="Stajich J.E."/>
            <person name="Kennedy P.G."/>
        </authorList>
    </citation>
    <scope>NUCLEOTIDE SEQUENCE</scope>
    <source>
        <strain evidence="13">FC203</strain>
    </source>
</reference>
<dbReference type="PROSITE" id="PS00841">
    <property type="entry name" value="XPG_1"/>
    <property type="match status" value="1"/>
</dbReference>
<feature type="region of interest" description="Disordered" evidence="10">
    <location>
        <begin position="645"/>
        <end position="681"/>
    </location>
</feature>
<evidence type="ECO:0000256" key="2">
    <source>
        <dbReference type="ARBA" id="ARBA00004123"/>
    </source>
</evidence>
<dbReference type="AlphaFoldDB" id="A0AAD4HI50"/>
<evidence type="ECO:0000313" key="13">
    <source>
        <dbReference type="EMBL" id="KAG1898515.1"/>
    </source>
</evidence>
<comment type="cofactor">
    <cofactor evidence="1">
        <name>Mg(2+)</name>
        <dbReference type="ChEBI" id="CHEBI:18420"/>
    </cofactor>
</comment>
<dbReference type="InterPro" id="IPR006086">
    <property type="entry name" value="XPG-I_dom"/>
</dbReference>
<keyword evidence="7" id="KW-0460">Magnesium</keyword>
<feature type="region of interest" description="Disordered" evidence="10">
    <location>
        <begin position="404"/>
        <end position="435"/>
    </location>
</feature>
<dbReference type="InterPro" id="IPR044752">
    <property type="entry name" value="PIN-like_EXO1"/>
</dbReference>
<feature type="compositionally biased region" description="Polar residues" evidence="10">
    <location>
        <begin position="413"/>
        <end position="423"/>
    </location>
</feature>
<dbReference type="PRINTS" id="PR00853">
    <property type="entry name" value="XPGRADSUPER"/>
</dbReference>
<dbReference type="RefSeq" id="XP_041224091.1">
    <property type="nucleotide sequence ID" value="XM_041367377.1"/>
</dbReference>
<dbReference type="InterPro" id="IPR006084">
    <property type="entry name" value="XPG/Rad2"/>
</dbReference>
<gene>
    <name evidence="13" type="ORF">F5891DRAFT_1190899</name>
</gene>
<evidence type="ECO:0000256" key="3">
    <source>
        <dbReference type="ARBA" id="ARBA00022722"/>
    </source>
</evidence>
<dbReference type="GO" id="GO:0008409">
    <property type="term" value="F:5'-3' exonuclease activity"/>
    <property type="evidence" value="ECO:0007669"/>
    <property type="project" value="UniProtKB-ARBA"/>
</dbReference>
<sequence length="779" mass="85706">MGISGLLPLLKSIQLHRHLSDFAGQTLAVDAYVWLHRGVYACATEIATGKPSTKYVDYAMQRVRLLRHHKIRPYIVFDGGPLPAKLGTETERKQRREENLAKAKALASQGRHKEAREYFVKCIDVTPQMAYQLIKALRAENVPYVVAPYEADAQMAYLERVGLVDGIITEDSDLLVFGCRKVLFKLDSTSSTIVSISREDFGSVTATEGGISLLGWSDAQFRAMAILSGCDYLPSIPGIGLKTAWSLLRKYRSVEQVVQAIRLEGRKSVPKGYLEAYNLAEKVFLYQRVYCPLDERLVNLTEIPTGVKWGDKEESYIGCNIEPALARKLAQGDVDPMTLLPMIDINPSFVPRTVKPLPFQANNINRPSSVKGKGKAKAEPESGGLLTFFGISVLSANDTHIFDRIPTAPQPKATLTRSNSAPTRRTAAPGKGSGKRTLVDILDEDLVAKRIKINQASSSTDHSLLTHSRFFPFPSMSQQQVELPEDDLMPSSRIPHPLSDKENLPDHADNVIVVEELDEILEEPRDPVTQEDGYLSPSPSYFRSATPDLSSPVRPYNPARHDHRDGDDFGADIVPSPTAVRTITRHALHQCLPPKKEKVSILVRETPPPMNSIGSADEIEGPDLRDVLDIEPPWDIDAIDDDIITSASSSSTTGPITPEDNGTNDEFDTDGSAEKDTVTEASARAKRTEIVANGWWNKWALNKDLRTSKTSVLRRRETTITPDGRQPGCRTRVGSAPPKVRFPLSSAVASRDGRTLKAVGGTGIRNNPQFVIGKSPGLG</sequence>
<dbReference type="SMART" id="SM00485">
    <property type="entry name" value="XPGN"/>
    <property type="match status" value="1"/>
</dbReference>
<dbReference type="PANTHER" id="PTHR11081">
    <property type="entry name" value="FLAP ENDONUCLEASE FAMILY MEMBER"/>
    <property type="match status" value="1"/>
</dbReference>
<dbReference type="SUPFAM" id="SSF88723">
    <property type="entry name" value="PIN domain-like"/>
    <property type="match status" value="1"/>
</dbReference>
<name>A0AAD4HI50_9AGAM</name>
<evidence type="ECO:0000259" key="12">
    <source>
        <dbReference type="SMART" id="SM00485"/>
    </source>
</evidence>
<feature type="domain" description="XPG N-terminal" evidence="12">
    <location>
        <begin position="1"/>
        <end position="99"/>
    </location>
</feature>
<dbReference type="InterPro" id="IPR019974">
    <property type="entry name" value="XPG_CS"/>
</dbReference>
<dbReference type="Gene3D" id="1.10.150.20">
    <property type="entry name" value="5' to 3' exonuclease, C-terminal subdomain"/>
    <property type="match status" value="1"/>
</dbReference>
<dbReference type="GO" id="GO:0017108">
    <property type="term" value="F:5'-flap endonuclease activity"/>
    <property type="evidence" value="ECO:0007669"/>
    <property type="project" value="TreeGrafter"/>
</dbReference>
<dbReference type="CDD" id="cd09857">
    <property type="entry name" value="PIN_EXO1"/>
    <property type="match status" value="1"/>
</dbReference>
<dbReference type="SMART" id="SM00279">
    <property type="entry name" value="HhH2"/>
    <property type="match status" value="1"/>
</dbReference>
<dbReference type="PANTHER" id="PTHR11081:SF65">
    <property type="entry name" value="DNA DAMAGE-INDUCIBLE PROTEIN DIN7-RELATED"/>
    <property type="match status" value="1"/>
</dbReference>
<dbReference type="EMBL" id="JABBWK010000039">
    <property type="protein sequence ID" value="KAG1898515.1"/>
    <property type="molecule type" value="Genomic_DNA"/>
</dbReference>
<dbReference type="FunFam" id="1.10.150.20:FF:000011">
    <property type="entry name" value="exonuclease 1"/>
    <property type="match status" value="1"/>
</dbReference>
<accession>A0AAD4HI50</accession>
<dbReference type="PROSITE" id="PS00842">
    <property type="entry name" value="XPG_2"/>
    <property type="match status" value="1"/>
</dbReference>
<dbReference type="Pfam" id="PF00867">
    <property type="entry name" value="XPG_I"/>
    <property type="match status" value="1"/>
</dbReference>
<dbReference type="Gene3D" id="3.40.50.1010">
    <property type="entry name" value="5'-nuclease"/>
    <property type="match status" value="1"/>
</dbReference>
<keyword evidence="3" id="KW-0540">Nuclease</keyword>
<comment type="subcellular location">
    <subcellularLocation>
        <location evidence="2">Nucleus</location>
    </subcellularLocation>
</comment>
<dbReference type="GO" id="GO:0003677">
    <property type="term" value="F:DNA binding"/>
    <property type="evidence" value="ECO:0007669"/>
    <property type="project" value="InterPro"/>
</dbReference>
<feature type="domain" description="XPG-I" evidence="11">
    <location>
        <begin position="138"/>
        <end position="210"/>
    </location>
</feature>
<keyword evidence="4" id="KW-0479">Metal-binding</keyword>
<keyword evidence="5" id="KW-0227">DNA damage</keyword>
<feature type="compositionally biased region" description="Acidic residues" evidence="10">
    <location>
        <begin position="662"/>
        <end position="671"/>
    </location>
</feature>
<dbReference type="InterPro" id="IPR008918">
    <property type="entry name" value="HhH2"/>
</dbReference>
<dbReference type="CDD" id="cd09901">
    <property type="entry name" value="H3TH_FEN1-like"/>
    <property type="match status" value="1"/>
</dbReference>
<evidence type="ECO:0000256" key="4">
    <source>
        <dbReference type="ARBA" id="ARBA00022723"/>
    </source>
</evidence>
<dbReference type="GO" id="GO:0005634">
    <property type="term" value="C:nucleus"/>
    <property type="evidence" value="ECO:0007669"/>
    <property type="project" value="UniProtKB-SubCell"/>
</dbReference>
<dbReference type="InterPro" id="IPR006085">
    <property type="entry name" value="XPG_DNA_repair_N"/>
</dbReference>
<comment type="caution">
    <text evidence="13">The sequence shown here is derived from an EMBL/GenBank/DDBJ whole genome shotgun (WGS) entry which is preliminary data.</text>
</comment>
<keyword evidence="6" id="KW-0378">Hydrolase</keyword>
<dbReference type="Pfam" id="PF00752">
    <property type="entry name" value="XPG_N"/>
    <property type="match status" value="1"/>
</dbReference>
<evidence type="ECO:0000256" key="8">
    <source>
        <dbReference type="ARBA" id="ARBA00023204"/>
    </source>
</evidence>
<dbReference type="SUPFAM" id="SSF47807">
    <property type="entry name" value="5' to 3' exonuclease, C-terminal subdomain"/>
    <property type="match status" value="1"/>
</dbReference>
<evidence type="ECO:0000259" key="11">
    <source>
        <dbReference type="SMART" id="SM00484"/>
    </source>
</evidence>
<dbReference type="GeneID" id="64661675"/>
<evidence type="ECO:0000313" key="14">
    <source>
        <dbReference type="Proteomes" id="UP001195769"/>
    </source>
</evidence>
<dbReference type="Proteomes" id="UP001195769">
    <property type="component" value="Unassembled WGS sequence"/>
</dbReference>
<keyword evidence="14" id="KW-1185">Reference proteome</keyword>